<evidence type="ECO:0000313" key="6">
    <source>
        <dbReference type="EMBL" id="KAA0875804.1"/>
    </source>
</evidence>
<comment type="subcellular location">
    <subcellularLocation>
        <location evidence="1">Membrane</location>
        <topology evidence="1">Multi-pass membrane protein</topology>
    </subcellularLocation>
</comment>
<proteinExistence type="predicted"/>
<keyword evidence="7" id="KW-1185">Reference proteome</keyword>
<dbReference type="PANTHER" id="PTHR10361">
    <property type="entry name" value="SODIUM-BILE ACID COTRANSPORTER"/>
    <property type="match status" value="1"/>
</dbReference>
<reference evidence="6 7" key="1">
    <citation type="submission" date="2019-03" db="EMBL/GenBank/DDBJ databases">
        <title>Nitrincola sp. nov. isolated from an Indian soda lake.</title>
        <authorList>
            <person name="Joshi A."/>
            <person name="Thite S.V."/>
            <person name="Joseph N."/>
            <person name="Dhotre D."/>
            <person name="Moorthy M."/>
            <person name="Shouche Y.S."/>
        </authorList>
    </citation>
    <scope>NUCLEOTIDE SEQUENCE [LARGE SCALE GENOMIC DNA]</scope>
    <source>
        <strain evidence="6 7">MEB193</strain>
    </source>
</reference>
<protein>
    <submittedName>
        <fullName evidence="6">Bile acid:sodium symporter family protein</fullName>
    </submittedName>
</protein>
<dbReference type="OrthoDB" id="9806785at2"/>
<organism evidence="6 7">
    <name type="scientific">Nitrincola tapanii</name>
    <dbReference type="NCBI Taxonomy" id="1708751"/>
    <lineage>
        <taxon>Bacteria</taxon>
        <taxon>Pseudomonadati</taxon>
        <taxon>Pseudomonadota</taxon>
        <taxon>Gammaproteobacteria</taxon>
        <taxon>Oceanospirillales</taxon>
        <taxon>Oceanospirillaceae</taxon>
        <taxon>Nitrincola</taxon>
    </lineage>
</organism>
<dbReference type="Proteomes" id="UP000325302">
    <property type="component" value="Unassembled WGS sequence"/>
</dbReference>
<dbReference type="RefSeq" id="WP_149390108.1">
    <property type="nucleotide sequence ID" value="NZ_SMRS01000002.1"/>
</dbReference>
<sequence length="295" mass="32270">MSSALIGQVFLPLSLFIIMFSVGIALKLDDFKQVFRQPLPIGLGLVLQLLLLPLLGWLVVWLFALPPVLALGLLILTLAPGGATSNAISLLARGDAALSVSLTAITSLITPFSIPLITAWWLSLWLGQSEALVFPVMQAILQMLLIALLPVVLGVLMHQRWPGFSQRLQAPMRRLAFLLMLSTVLLLVWTQRVRLETLLAEMFWPVVLLVLLAMLCGYGMARLVGLNDGQQITLLIETGLQNAGTALVVTGTLLQNPQMSAVVLLYGVLMQVPALLLIGWRNRQGLRSLYVWAAR</sequence>
<accession>A0A5A9W5T0</accession>
<evidence type="ECO:0000256" key="2">
    <source>
        <dbReference type="ARBA" id="ARBA00022692"/>
    </source>
</evidence>
<evidence type="ECO:0000256" key="5">
    <source>
        <dbReference type="SAM" id="Phobius"/>
    </source>
</evidence>
<dbReference type="InterPro" id="IPR002657">
    <property type="entry name" value="BilAc:Na_symport/Acr3"/>
</dbReference>
<evidence type="ECO:0000256" key="4">
    <source>
        <dbReference type="ARBA" id="ARBA00023136"/>
    </source>
</evidence>
<dbReference type="AlphaFoldDB" id="A0A5A9W5T0"/>
<feature type="transmembrane region" description="Helical" evidence="5">
    <location>
        <begin position="202"/>
        <end position="220"/>
    </location>
</feature>
<feature type="transmembrane region" description="Helical" evidence="5">
    <location>
        <begin position="232"/>
        <end position="254"/>
    </location>
</feature>
<feature type="transmembrane region" description="Helical" evidence="5">
    <location>
        <begin position="174"/>
        <end position="190"/>
    </location>
</feature>
<keyword evidence="2 5" id="KW-0812">Transmembrane</keyword>
<dbReference type="GO" id="GO:0016020">
    <property type="term" value="C:membrane"/>
    <property type="evidence" value="ECO:0007669"/>
    <property type="project" value="UniProtKB-SubCell"/>
</dbReference>
<keyword evidence="3 5" id="KW-1133">Transmembrane helix</keyword>
<gene>
    <name evidence="6" type="ORF">E1H14_03715</name>
</gene>
<dbReference type="EMBL" id="SMRS01000002">
    <property type="protein sequence ID" value="KAA0875804.1"/>
    <property type="molecule type" value="Genomic_DNA"/>
</dbReference>
<comment type="caution">
    <text evidence="6">The sequence shown here is derived from an EMBL/GenBank/DDBJ whole genome shotgun (WGS) entry which is preliminary data.</text>
</comment>
<dbReference type="Gene3D" id="1.20.1530.20">
    <property type="match status" value="1"/>
</dbReference>
<evidence type="ECO:0000256" key="3">
    <source>
        <dbReference type="ARBA" id="ARBA00022989"/>
    </source>
</evidence>
<dbReference type="PANTHER" id="PTHR10361:SF24">
    <property type="entry name" value="P3 PROTEIN"/>
    <property type="match status" value="1"/>
</dbReference>
<evidence type="ECO:0000313" key="7">
    <source>
        <dbReference type="Proteomes" id="UP000325302"/>
    </source>
</evidence>
<feature type="transmembrane region" description="Helical" evidence="5">
    <location>
        <begin position="6"/>
        <end position="26"/>
    </location>
</feature>
<dbReference type="InterPro" id="IPR004710">
    <property type="entry name" value="Bilac:Na_transpt"/>
</dbReference>
<feature type="transmembrane region" description="Helical" evidence="5">
    <location>
        <begin position="260"/>
        <end position="280"/>
    </location>
</feature>
<keyword evidence="4 5" id="KW-0472">Membrane</keyword>
<feature type="transmembrane region" description="Helical" evidence="5">
    <location>
        <begin position="38"/>
        <end position="63"/>
    </location>
</feature>
<evidence type="ECO:0000256" key="1">
    <source>
        <dbReference type="ARBA" id="ARBA00004141"/>
    </source>
</evidence>
<feature type="transmembrane region" description="Helical" evidence="5">
    <location>
        <begin position="104"/>
        <end position="126"/>
    </location>
</feature>
<feature type="transmembrane region" description="Helical" evidence="5">
    <location>
        <begin position="132"/>
        <end position="153"/>
    </location>
</feature>
<dbReference type="Pfam" id="PF01758">
    <property type="entry name" value="SBF"/>
    <property type="match status" value="1"/>
</dbReference>
<feature type="transmembrane region" description="Helical" evidence="5">
    <location>
        <begin position="69"/>
        <end position="92"/>
    </location>
</feature>
<name>A0A5A9W5T0_9GAMM</name>
<dbReference type="InterPro" id="IPR038770">
    <property type="entry name" value="Na+/solute_symporter_sf"/>
</dbReference>